<name>A0A0P7KKQ6_9RHOB</name>
<comment type="caution">
    <text evidence="2">The sequence shown here is derived from an EMBL/GenBank/DDBJ whole genome shotgun (WGS) entry which is preliminary data.</text>
</comment>
<feature type="region of interest" description="Disordered" evidence="1">
    <location>
        <begin position="1"/>
        <end position="23"/>
    </location>
</feature>
<keyword evidence="3" id="KW-1185">Reference proteome</keyword>
<organism evidence="2 3">
    <name type="scientific">Aliiroseovarius crassostreae</name>
    <dbReference type="NCBI Taxonomy" id="154981"/>
    <lineage>
        <taxon>Bacteria</taxon>
        <taxon>Pseudomonadati</taxon>
        <taxon>Pseudomonadota</taxon>
        <taxon>Alphaproteobacteria</taxon>
        <taxon>Rhodobacterales</taxon>
        <taxon>Paracoccaceae</taxon>
        <taxon>Aliiroseovarius</taxon>
    </lineage>
</organism>
<sequence>MLRPNFTQGLQFGENPPANFANPSKICGGSEKSRKFAKLQSFAVQIRKRSERQKAQKKRGPKPPFVIFSRL</sequence>
<gene>
    <name evidence="2" type="ORF">AKJ29_18045</name>
</gene>
<dbReference type="AlphaFoldDB" id="A0A0P7KKQ6"/>
<reference evidence="2 3" key="1">
    <citation type="submission" date="2015-09" db="EMBL/GenBank/DDBJ databases">
        <title>Draft genome sequence of Aliiroseovarius crassostreae CV919-312TSm, the causative agent of Roseovarius Oyster Disease (formerly Juvenile Oyster Disease).</title>
        <authorList>
            <person name="Kessner L."/>
            <person name="Spinard E."/>
            <person name="Nelson D."/>
        </authorList>
    </citation>
    <scope>NUCLEOTIDE SEQUENCE [LARGE SCALE GENOMIC DNA]</scope>
    <source>
        <strain evidence="2 3">CV919-312</strain>
    </source>
</reference>
<feature type="compositionally biased region" description="Polar residues" evidence="1">
    <location>
        <begin position="1"/>
        <end position="10"/>
    </location>
</feature>
<protein>
    <submittedName>
        <fullName evidence="2">Uncharacterized protein</fullName>
    </submittedName>
</protein>
<evidence type="ECO:0000313" key="2">
    <source>
        <dbReference type="EMBL" id="KPN64506.1"/>
    </source>
</evidence>
<dbReference type="Proteomes" id="UP000050471">
    <property type="component" value="Unassembled WGS sequence"/>
</dbReference>
<feature type="region of interest" description="Disordered" evidence="1">
    <location>
        <begin position="47"/>
        <end position="71"/>
    </location>
</feature>
<evidence type="ECO:0000313" key="3">
    <source>
        <dbReference type="Proteomes" id="UP000050471"/>
    </source>
</evidence>
<proteinExistence type="predicted"/>
<dbReference type="EMBL" id="LKBA01000004">
    <property type="protein sequence ID" value="KPN64506.1"/>
    <property type="molecule type" value="Genomic_DNA"/>
</dbReference>
<accession>A0A0P7KKQ6</accession>
<dbReference type="RefSeq" id="WP_055188820.1">
    <property type="nucleotide sequence ID" value="NZ_FPBS01000001.1"/>
</dbReference>
<evidence type="ECO:0000256" key="1">
    <source>
        <dbReference type="SAM" id="MobiDB-lite"/>
    </source>
</evidence>
<feature type="compositionally biased region" description="Basic residues" evidence="1">
    <location>
        <begin position="47"/>
        <end position="61"/>
    </location>
</feature>